<protein>
    <recommendedName>
        <fullName evidence="13">Inorganic pyrophosphatase</fullName>
        <ecNumber evidence="5">3.6.1.1</ecNumber>
    </recommendedName>
    <alternativeName>
        <fullName evidence="12">Pyrophosphate phospho-hydrolase</fullName>
    </alternativeName>
</protein>
<dbReference type="AlphaFoldDB" id="A0A9W9ANE8"/>
<evidence type="ECO:0000256" key="3">
    <source>
        <dbReference type="ARBA" id="ARBA00006220"/>
    </source>
</evidence>
<feature type="domain" description="Gamma tubulin complex component protein N-terminal" evidence="17">
    <location>
        <begin position="2"/>
        <end position="275"/>
    </location>
</feature>
<dbReference type="FunFam" id="3.90.80.10:FF:000004">
    <property type="entry name" value="Inorganic pyrophosphatase"/>
    <property type="match status" value="1"/>
</dbReference>
<organism evidence="18 19">
    <name type="scientific">Lentinula aciculospora</name>
    <dbReference type="NCBI Taxonomy" id="153920"/>
    <lineage>
        <taxon>Eukaryota</taxon>
        <taxon>Fungi</taxon>
        <taxon>Dikarya</taxon>
        <taxon>Basidiomycota</taxon>
        <taxon>Agaricomycotina</taxon>
        <taxon>Agaricomycetes</taxon>
        <taxon>Agaricomycetidae</taxon>
        <taxon>Agaricales</taxon>
        <taxon>Marasmiineae</taxon>
        <taxon>Omphalotaceae</taxon>
        <taxon>Lentinula</taxon>
    </lineage>
</organism>
<sequence length="1099" mass="123198">MIAEVLLVLAGHPSSLFPKDHTVHPSFTPLLHPGEQQCIESLGQIAFRYRTIKHTCTQLQYSSSRYLSAVCAAIDHILKDEYEALVISTEERVLRRDANLVASGSFVPLSSIRATFAEWDAPLAALVSLVEDLESRKDIQPGPLIDLLLERAKTGVYRIADIFTRLSHAVERVWRVQLIAFLVHGSISTVDPLVSDSYAFLDGSLPSCITSQSRDSILYVGRAISTVKAAKWQKQLPMDLAIEYAKALESVMPDDQPNFDRVISQIRTNVSEWLWMNVLTLQAVEDAVDSFANYFLLQNGEFSLSLIREIERLKISRLTVRSGSTSMIREQDLNLAMLRASLGTTAQQDPALTHLRFLLPTGPLRPLLPALGGGTLTNSLSQSIGRQLDSSFFSSTLLGTPLILTYKVTWPLDLFVHPAELSSYGALFSYLSALRKTHNSIHTCWSSLSNTQRARRRWTGLGEGGTAGDLDARKELLRCGWGVVRDMSWFLDTLMGYVMIDVVDVEYSRLKEQLRYHNGEEEHSKKSGAMSTEPSSTSVLSSTHRKHPMPSSRSFASQLGGSVSSSRLDFTTLRQMHATYLDRLLTGCLLTNLEVSATLASIFEVCERFVAQVERWGGDILPALLFEGSLKGGDGEEVGALVKERRAVVVNINETLHDLLMTFYEHLSSSTFQRPFATSSADASKSIALGGHTTFNMSRIPMVSASKSRMMSDKAETVDVRRHVERLMLRLDFNGGFSKFSWGKKDRDEDILGDLVSSVRSIFQRWSAWLKVFEHGERTQRDMTGRTNAAQRLSQQLRLLSFQPSSEMTSQYSPRLISAPNTLEHRVFVEQNGSVVSSFHDIPLFADQNNGIFNMIVEVPRWTNAKMEISKEEPFNPIKQDVKKNRLRFVRNCFPHHGYIWNYGAFPQTWEDPTQQHAETKAKGDNDPLDVCEIGEQVGYVGQVKQVKVLGIMALLDEGETDWKVIVVDVQDPLASKLNDIEDVERHLPGLIRATNEWFRIYKIPDGKPENTFAFSGEAKNKKYATEIIHECHEAWRRLITGESNNQGISIDNITIANSPGFVRRDDPRYLSISPASGKPPAPIEPSVSKWFYISSAQV</sequence>
<comment type="cofactor">
    <cofactor evidence="1">
        <name>Mg(2+)</name>
        <dbReference type="ChEBI" id="CHEBI:18420"/>
    </cofactor>
</comment>
<dbReference type="Proteomes" id="UP001150266">
    <property type="component" value="Unassembled WGS sequence"/>
</dbReference>
<evidence type="ECO:0000256" key="5">
    <source>
        <dbReference type="ARBA" id="ARBA00012146"/>
    </source>
</evidence>
<evidence type="ECO:0000256" key="1">
    <source>
        <dbReference type="ARBA" id="ARBA00001946"/>
    </source>
</evidence>
<evidence type="ECO:0000256" key="6">
    <source>
        <dbReference type="ARBA" id="ARBA00022490"/>
    </source>
</evidence>
<comment type="catalytic activity">
    <reaction evidence="14">
        <text>diphosphate + H2O = 2 phosphate + H(+)</text>
        <dbReference type="Rhea" id="RHEA:24576"/>
        <dbReference type="ChEBI" id="CHEBI:15377"/>
        <dbReference type="ChEBI" id="CHEBI:15378"/>
        <dbReference type="ChEBI" id="CHEBI:33019"/>
        <dbReference type="ChEBI" id="CHEBI:43474"/>
        <dbReference type="EC" id="3.6.1.1"/>
    </reaction>
</comment>
<keyword evidence="19" id="KW-1185">Reference proteome</keyword>
<dbReference type="GO" id="GO:0005874">
    <property type="term" value="C:microtubule"/>
    <property type="evidence" value="ECO:0007669"/>
    <property type="project" value="UniProtKB-KW"/>
</dbReference>
<dbReference type="PROSITE" id="PS00387">
    <property type="entry name" value="PPASE"/>
    <property type="match status" value="1"/>
</dbReference>
<feature type="region of interest" description="Disordered" evidence="15">
    <location>
        <begin position="518"/>
        <end position="558"/>
    </location>
</feature>
<dbReference type="GO" id="GO:0005737">
    <property type="term" value="C:cytoplasm"/>
    <property type="evidence" value="ECO:0007669"/>
    <property type="project" value="InterPro"/>
</dbReference>
<evidence type="ECO:0000256" key="11">
    <source>
        <dbReference type="ARBA" id="ARBA00023212"/>
    </source>
</evidence>
<dbReference type="GO" id="GO:0043015">
    <property type="term" value="F:gamma-tubulin binding"/>
    <property type="evidence" value="ECO:0007669"/>
    <property type="project" value="InterPro"/>
</dbReference>
<dbReference type="GO" id="GO:0007020">
    <property type="term" value="P:microtubule nucleation"/>
    <property type="evidence" value="ECO:0007669"/>
    <property type="project" value="UniProtKB-ARBA"/>
</dbReference>
<evidence type="ECO:0000256" key="14">
    <source>
        <dbReference type="ARBA" id="ARBA00047820"/>
    </source>
</evidence>
<dbReference type="InterPro" id="IPR042241">
    <property type="entry name" value="GCP_C_sf"/>
</dbReference>
<dbReference type="GO" id="GO:0000287">
    <property type="term" value="F:magnesium ion binding"/>
    <property type="evidence" value="ECO:0007669"/>
    <property type="project" value="InterPro"/>
</dbReference>
<keyword evidence="10" id="KW-0460">Magnesium</keyword>
<keyword evidence="7" id="KW-0493">Microtubule</keyword>
<dbReference type="EC" id="3.6.1.1" evidence="5"/>
<keyword evidence="8" id="KW-0479">Metal-binding</keyword>
<evidence type="ECO:0000256" key="7">
    <source>
        <dbReference type="ARBA" id="ARBA00022701"/>
    </source>
</evidence>
<evidence type="ECO:0000256" key="13">
    <source>
        <dbReference type="ARBA" id="ARBA00040300"/>
    </source>
</evidence>
<dbReference type="EMBL" id="JAOTPV010000003">
    <property type="protein sequence ID" value="KAJ4485798.1"/>
    <property type="molecule type" value="Genomic_DNA"/>
</dbReference>
<evidence type="ECO:0000256" key="12">
    <source>
        <dbReference type="ARBA" id="ARBA00032535"/>
    </source>
</evidence>
<dbReference type="SUPFAM" id="SSF50324">
    <property type="entry name" value="Inorganic pyrophosphatase"/>
    <property type="match status" value="1"/>
</dbReference>
<dbReference type="PANTHER" id="PTHR10286">
    <property type="entry name" value="INORGANIC PYROPHOSPHATASE"/>
    <property type="match status" value="1"/>
</dbReference>
<comment type="similarity">
    <text evidence="4">Belongs to the TUBGCP family.</text>
</comment>
<dbReference type="Pfam" id="PF00719">
    <property type="entry name" value="Pyrophosphatase"/>
    <property type="match status" value="1"/>
</dbReference>
<evidence type="ECO:0000313" key="19">
    <source>
        <dbReference type="Proteomes" id="UP001150266"/>
    </source>
</evidence>
<keyword evidence="9" id="KW-0378">Hydrolase</keyword>
<dbReference type="GO" id="GO:0005816">
    <property type="term" value="C:spindle pole body"/>
    <property type="evidence" value="ECO:0007669"/>
    <property type="project" value="UniProtKB-ARBA"/>
</dbReference>
<keyword evidence="11" id="KW-0206">Cytoskeleton</keyword>
<evidence type="ECO:0000256" key="8">
    <source>
        <dbReference type="ARBA" id="ARBA00022723"/>
    </source>
</evidence>
<dbReference type="Pfam" id="PF17681">
    <property type="entry name" value="GCP_N_terminal"/>
    <property type="match status" value="1"/>
</dbReference>
<comment type="caution">
    <text evidence="18">The sequence shown here is derived from an EMBL/GenBank/DDBJ whole genome shotgun (WGS) entry which is preliminary data.</text>
</comment>
<dbReference type="GO" id="GO:0000930">
    <property type="term" value="C:gamma-tubulin complex"/>
    <property type="evidence" value="ECO:0007669"/>
    <property type="project" value="UniProtKB-ARBA"/>
</dbReference>
<reference evidence="18" key="1">
    <citation type="submission" date="2022-08" db="EMBL/GenBank/DDBJ databases">
        <title>A Global Phylogenomic Analysis of the Shiitake Genus Lentinula.</title>
        <authorList>
            <consortium name="DOE Joint Genome Institute"/>
            <person name="Sierra-Patev S."/>
            <person name="Min B."/>
            <person name="Naranjo-Ortiz M."/>
            <person name="Looney B."/>
            <person name="Konkel Z."/>
            <person name="Slot J.C."/>
            <person name="Sakamoto Y."/>
            <person name="Steenwyk J.L."/>
            <person name="Rokas A."/>
            <person name="Carro J."/>
            <person name="Camarero S."/>
            <person name="Ferreira P."/>
            <person name="Molpeceres G."/>
            <person name="Ruiz-Duenas F.J."/>
            <person name="Serrano A."/>
            <person name="Henrissat B."/>
            <person name="Drula E."/>
            <person name="Hughes K.W."/>
            <person name="Mata J.L."/>
            <person name="Ishikawa N.K."/>
            <person name="Vargas-Isla R."/>
            <person name="Ushijima S."/>
            <person name="Smith C.A."/>
            <person name="Ahrendt S."/>
            <person name="Andreopoulos W."/>
            <person name="He G."/>
            <person name="Labutti K."/>
            <person name="Lipzen A."/>
            <person name="Ng V."/>
            <person name="Riley R."/>
            <person name="Sandor L."/>
            <person name="Barry K."/>
            <person name="Martinez A.T."/>
            <person name="Xiao Y."/>
            <person name="Gibbons J.G."/>
            <person name="Terashima K."/>
            <person name="Grigoriev I.V."/>
            <person name="Hibbett D.S."/>
        </authorList>
    </citation>
    <scope>NUCLEOTIDE SEQUENCE</scope>
    <source>
        <strain evidence="18">JLM2183</strain>
    </source>
</reference>
<dbReference type="OrthoDB" id="1608002at2759"/>
<evidence type="ECO:0000313" key="18">
    <source>
        <dbReference type="EMBL" id="KAJ4485798.1"/>
    </source>
</evidence>
<dbReference type="InterPro" id="IPR040457">
    <property type="entry name" value="GCP_C"/>
</dbReference>
<proteinExistence type="inferred from homology"/>
<name>A0A9W9ANE8_9AGAR</name>
<dbReference type="Gene3D" id="1.20.120.1900">
    <property type="entry name" value="Gamma-tubulin complex, C-terminal domain"/>
    <property type="match status" value="1"/>
</dbReference>
<evidence type="ECO:0000256" key="15">
    <source>
        <dbReference type="SAM" id="MobiDB-lite"/>
    </source>
</evidence>
<evidence type="ECO:0000259" key="16">
    <source>
        <dbReference type="Pfam" id="PF04130"/>
    </source>
</evidence>
<keyword evidence="6" id="KW-0963">Cytoplasm</keyword>
<dbReference type="CDD" id="cd00412">
    <property type="entry name" value="pyrophosphatase"/>
    <property type="match status" value="1"/>
</dbReference>
<evidence type="ECO:0000256" key="4">
    <source>
        <dbReference type="ARBA" id="ARBA00010337"/>
    </source>
</evidence>
<dbReference type="Pfam" id="PF04130">
    <property type="entry name" value="GCP_C_terminal"/>
    <property type="match status" value="1"/>
</dbReference>
<evidence type="ECO:0000256" key="2">
    <source>
        <dbReference type="ARBA" id="ARBA00004245"/>
    </source>
</evidence>
<evidence type="ECO:0000259" key="17">
    <source>
        <dbReference type="Pfam" id="PF17681"/>
    </source>
</evidence>
<dbReference type="InterPro" id="IPR036649">
    <property type="entry name" value="Pyrophosphatase_sf"/>
</dbReference>
<accession>A0A9W9ANE8</accession>
<dbReference type="Gene3D" id="3.90.80.10">
    <property type="entry name" value="Inorganic pyrophosphatase"/>
    <property type="match status" value="1"/>
</dbReference>
<comment type="similarity">
    <text evidence="3">Belongs to the PPase family.</text>
</comment>
<evidence type="ECO:0000256" key="9">
    <source>
        <dbReference type="ARBA" id="ARBA00022801"/>
    </source>
</evidence>
<dbReference type="GO" id="GO:0006796">
    <property type="term" value="P:phosphate-containing compound metabolic process"/>
    <property type="evidence" value="ECO:0007669"/>
    <property type="project" value="InterPro"/>
</dbReference>
<dbReference type="GO" id="GO:0004427">
    <property type="term" value="F:inorganic diphosphate phosphatase activity"/>
    <property type="evidence" value="ECO:0007669"/>
    <property type="project" value="UniProtKB-EC"/>
</dbReference>
<feature type="compositionally biased region" description="Low complexity" evidence="15">
    <location>
        <begin position="531"/>
        <end position="542"/>
    </location>
</feature>
<dbReference type="InterPro" id="IPR008162">
    <property type="entry name" value="Pyrophosphatase"/>
</dbReference>
<comment type="subcellular location">
    <subcellularLocation>
        <location evidence="2">Cytoplasm</location>
        <location evidence="2">Cytoskeleton</location>
    </subcellularLocation>
</comment>
<feature type="domain" description="Gamma tubulin complex component C-terminal" evidence="16">
    <location>
        <begin position="291"/>
        <end position="735"/>
    </location>
</feature>
<gene>
    <name evidence="18" type="ORF">J3R30DRAFT_3697191</name>
</gene>
<dbReference type="InterPro" id="IPR041470">
    <property type="entry name" value="GCP_N"/>
</dbReference>
<evidence type="ECO:0000256" key="10">
    <source>
        <dbReference type="ARBA" id="ARBA00022842"/>
    </source>
</evidence>